<feature type="binding site" evidence="10">
    <location>
        <position position="283"/>
    </location>
    <ligand>
        <name>ATP</name>
        <dbReference type="ChEBI" id="CHEBI:30616"/>
    </ligand>
</feature>
<evidence type="ECO:0000256" key="1">
    <source>
        <dbReference type="ARBA" id="ARBA00004742"/>
    </source>
</evidence>
<dbReference type="EMBL" id="BMKS01000001">
    <property type="protein sequence ID" value="GGG16926.1"/>
    <property type="molecule type" value="Genomic_DNA"/>
</dbReference>
<keyword evidence="5 10" id="KW-0547">Nucleotide-binding</keyword>
<dbReference type="PANTHER" id="PTHR30031">
    <property type="entry name" value="PHOSPHOENOLPYRUVATE CARBOXYKINASE ATP"/>
    <property type="match status" value="1"/>
</dbReference>
<comment type="function">
    <text evidence="10">Involved in the gluconeogenesis. Catalyzes the conversion of oxaloacetate (OAA) to phosphoenolpyruvate (PEP) through direct phosphoryl transfer between the nucleoside triphosphate and OAA.</text>
</comment>
<evidence type="ECO:0000256" key="4">
    <source>
        <dbReference type="ARBA" id="ARBA00022432"/>
    </source>
</evidence>
<dbReference type="PANTHER" id="PTHR30031:SF0">
    <property type="entry name" value="PHOSPHOENOLPYRUVATE CARBOXYKINASE (ATP)"/>
    <property type="match status" value="1"/>
</dbReference>
<dbReference type="SUPFAM" id="SSF68923">
    <property type="entry name" value="PEP carboxykinase N-terminal domain"/>
    <property type="match status" value="1"/>
</dbReference>
<dbReference type="RefSeq" id="WP_188897429.1">
    <property type="nucleotide sequence ID" value="NZ_BMKS01000001.1"/>
</dbReference>
<gene>
    <name evidence="10 11" type="primary">pckA</name>
    <name evidence="11" type="ORF">GCM10010964_01480</name>
</gene>
<comment type="caution">
    <text evidence="11">The sequence shown here is derived from an EMBL/GenBank/DDBJ whole genome shotgun (WGS) entry which is preliminary data.</text>
</comment>
<accession>A0A8J2Z899</accession>
<evidence type="ECO:0000256" key="5">
    <source>
        <dbReference type="ARBA" id="ARBA00022741"/>
    </source>
</evidence>
<dbReference type="CDD" id="cd00484">
    <property type="entry name" value="PEPCK_ATP"/>
    <property type="match status" value="1"/>
</dbReference>
<feature type="binding site" evidence="10">
    <location>
        <position position="446"/>
    </location>
    <ligand>
        <name>ATP</name>
        <dbReference type="ChEBI" id="CHEBI:30616"/>
    </ligand>
</feature>
<dbReference type="PROSITE" id="PS00532">
    <property type="entry name" value="PEPCK_ATP"/>
    <property type="match status" value="1"/>
</dbReference>
<dbReference type="GO" id="GO:0004612">
    <property type="term" value="F:phosphoenolpyruvate carboxykinase (ATP) activity"/>
    <property type="evidence" value="ECO:0007669"/>
    <property type="project" value="UniProtKB-UniRule"/>
</dbReference>
<dbReference type="InterPro" id="IPR015994">
    <property type="entry name" value="PEPCK_ATP_CS"/>
</dbReference>
<dbReference type="GO" id="GO:0046872">
    <property type="term" value="F:metal ion binding"/>
    <property type="evidence" value="ECO:0007669"/>
    <property type="project" value="UniProtKB-KW"/>
</dbReference>
<proteinExistence type="inferred from homology"/>
<dbReference type="GO" id="GO:0006094">
    <property type="term" value="P:gluconeogenesis"/>
    <property type="evidence" value="ECO:0007669"/>
    <property type="project" value="UniProtKB-UniRule"/>
</dbReference>
<feature type="binding site" evidence="10">
    <location>
        <position position="255"/>
    </location>
    <ligand>
        <name>Mn(2+)</name>
        <dbReference type="ChEBI" id="CHEBI:29035"/>
    </ligand>
</feature>
<feature type="binding site" evidence="10">
    <location>
        <position position="199"/>
    </location>
    <ligand>
        <name>substrate</name>
    </ligand>
</feature>
<comment type="catalytic activity">
    <reaction evidence="9 10">
        <text>oxaloacetate + ATP = phosphoenolpyruvate + ADP + CO2</text>
        <dbReference type="Rhea" id="RHEA:18617"/>
        <dbReference type="ChEBI" id="CHEBI:16452"/>
        <dbReference type="ChEBI" id="CHEBI:16526"/>
        <dbReference type="ChEBI" id="CHEBI:30616"/>
        <dbReference type="ChEBI" id="CHEBI:58702"/>
        <dbReference type="ChEBI" id="CHEBI:456216"/>
        <dbReference type="EC" id="4.1.1.49"/>
    </reaction>
</comment>
<keyword evidence="10" id="KW-0464">Manganese</keyword>
<evidence type="ECO:0000256" key="6">
    <source>
        <dbReference type="ARBA" id="ARBA00022793"/>
    </source>
</evidence>
<dbReference type="Pfam" id="PF01293">
    <property type="entry name" value="PEPCK_ATP"/>
    <property type="match status" value="1"/>
</dbReference>
<name>A0A8J2Z899_9PROT</name>
<comment type="cofactor">
    <cofactor evidence="10">
        <name>Mn(2+)</name>
        <dbReference type="ChEBI" id="CHEBI:29035"/>
    </cofactor>
    <text evidence="10">Binds 1 Mn(2+) ion per subunit.</text>
</comment>
<evidence type="ECO:0000256" key="7">
    <source>
        <dbReference type="ARBA" id="ARBA00022840"/>
    </source>
</evidence>
<keyword evidence="8 10" id="KW-0456">Lyase</keyword>
<organism evidence="11 12">
    <name type="scientific">Caldovatus sediminis</name>
    <dbReference type="NCBI Taxonomy" id="2041189"/>
    <lineage>
        <taxon>Bacteria</taxon>
        <taxon>Pseudomonadati</taxon>
        <taxon>Pseudomonadota</taxon>
        <taxon>Alphaproteobacteria</taxon>
        <taxon>Acetobacterales</taxon>
        <taxon>Roseomonadaceae</taxon>
        <taxon>Caldovatus</taxon>
    </lineage>
</organism>
<dbReference type="Gene3D" id="3.40.449.10">
    <property type="entry name" value="Phosphoenolpyruvate Carboxykinase, domain 1"/>
    <property type="match status" value="1"/>
</dbReference>
<feature type="binding site" evidence="10">
    <location>
        <position position="218"/>
    </location>
    <ligand>
        <name>Mn(2+)</name>
        <dbReference type="ChEBI" id="CHEBI:29035"/>
    </ligand>
</feature>
<dbReference type="UniPathway" id="UPA00138"/>
<dbReference type="PIRSF" id="PIRSF006294">
    <property type="entry name" value="PEP_crbxkin"/>
    <property type="match status" value="1"/>
</dbReference>
<dbReference type="GO" id="GO:0005524">
    <property type="term" value="F:ATP binding"/>
    <property type="evidence" value="ECO:0007669"/>
    <property type="project" value="UniProtKB-UniRule"/>
</dbReference>
<dbReference type="NCBIfam" id="NF006820">
    <property type="entry name" value="PRK09344.1-2"/>
    <property type="match status" value="1"/>
</dbReference>
<dbReference type="InterPro" id="IPR001272">
    <property type="entry name" value="PEP_carboxykinase_ATP"/>
</dbReference>
<feature type="binding site" evidence="10">
    <location>
        <position position="320"/>
    </location>
    <ligand>
        <name>substrate</name>
    </ligand>
</feature>
<comment type="pathway">
    <text evidence="1 10">Carbohydrate biosynthesis; gluconeogenesis.</text>
</comment>
<comment type="similarity">
    <text evidence="2 10">Belongs to the phosphoenolpyruvate carboxykinase (ATP) family.</text>
</comment>
<comment type="caution">
    <text evidence="10">Lacks conserved residue(s) required for the propagation of feature annotation.</text>
</comment>
<dbReference type="GO" id="GO:0005829">
    <property type="term" value="C:cytosol"/>
    <property type="evidence" value="ECO:0007669"/>
    <property type="project" value="TreeGrafter"/>
</dbReference>
<evidence type="ECO:0000256" key="2">
    <source>
        <dbReference type="ARBA" id="ARBA00006052"/>
    </source>
</evidence>
<feature type="binding site" evidence="10">
    <location>
        <position position="199"/>
    </location>
    <ligand>
        <name>Mn(2+)</name>
        <dbReference type="ChEBI" id="CHEBI:29035"/>
    </ligand>
</feature>
<dbReference type="Gene3D" id="3.90.228.20">
    <property type="match status" value="1"/>
</dbReference>
<dbReference type="NCBIfam" id="NF006821">
    <property type="entry name" value="PRK09344.1-3"/>
    <property type="match status" value="1"/>
</dbReference>
<keyword evidence="10" id="KW-0963">Cytoplasm</keyword>
<dbReference type="EC" id="4.1.1.49" evidence="3 10"/>
<keyword evidence="10" id="KW-0479">Metal-binding</keyword>
<dbReference type="Proteomes" id="UP000597507">
    <property type="component" value="Unassembled WGS sequence"/>
</dbReference>
<evidence type="ECO:0000313" key="12">
    <source>
        <dbReference type="Proteomes" id="UP000597507"/>
    </source>
</evidence>
<evidence type="ECO:0000256" key="8">
    <source>
        <dbReference type="ARBA" id="ARBA00023239"/>
    </source>
</evidence>
<evidence type="ECO:0000256" key="3">
    <source>
        <dbReference type="ARBA" id="ARBA00012363"/>
    </source>
</evidence>
<reference evidence="11 12" key="1">
    <citation type="journal article" date="2014" name="Int. J. Syst. Evol. Microbiol.">
        <title>Complete genome sequence of Corynebacterium casei LMG S-19264T (=DSM 44701T), isolated from a smear-ripened cheese.</title>
        <authorList>
            <consortium name="US DOE Joint Genome Institute (JGI-PGF)"/>
            <person name="Walter F."/>
            <person name="Albersmeier A."/>
            <person name="Kalinowski J."/>
            <person name="Ruckert C."/>
        </authorList>
    </citation>
    <scope>NUCLEOTIDE SEQUENCE [LARGE SCALE GENOMIC DNA]</scope>
    <source>
        <strain evidence="11 12">CGMCC 1.16330</strain>
    </source>
</reference>
<dbReference type="InterPro" id="IPR013035">
    <property type="entry name" value="PEP_carboxykinase_C"/>
</dbReference>
<keyword evidence="6 10" id="KW-0210">Decarboxylase</keyword>
<dbReference type="NCBIfam" id="TIGR00224">
    <property type="entry name" value="pckA"/>
    <property type="match status" value="1"/>
</dbReference>
<dbReference type="AlphaFoldDB" id="A0A8J2Z899"/>
<sequence>MTAAETATLAGTGIAAGSEVHANLTAPGLIAHALRRGEGRLSAEGAFIAVTGVHTGRSVQDKFVVDDPAARDAVWWGRINQPMAPAKFAGLSARIRRWLGGQPELFVQDLYAGADPAHRIRVRLVTTNAWHALFARNMFIRPRREELAGFAPDYVILHAPEFHADPATDGCRSETVIALSFAERVICIAGTSYAGEIKKSVFTVMNWLLPERGVLPMHCSANVGAAGDVALFFGLSGTGKTTLSSDPERRLIGDDEHGWSDAGVFNFEGGCYAKVIRLSREAEPQIWDATHRFGTVLENVVADEDGNLDLDDASLTENTRSCYPLEFIPNAVPGGMAGRPRNVVMLTADAFGVLPPIAKLSPAQAMYHFLSGYTARVAGTEKGLGREPQATFSACFGAPFLPRHPEVYGRMLAERIRRDGADCWLVNTGWTGGSYGTGHRMSIAHTRALLRAALDGSLARAEYARDPFFGLMIPRAVPGVPREVLNPREAWADRAAYDRTARELVARFEKNFEEFAGAVGEEVRAVAIRAAA</sequence>
<feature type="binding site" evidence="10">
    <location>
        <position position="57"/>
    </location>
    <ligand>
        <name>substrate</name>
    </ligand>
</feature>
<dbReference type="SUPFAM" id="SSF53795">
    <property type="entry name" value="PEP carboxykinase-like"/>
    <property type="match status" value="1"/>
</dbReference>
<evidence type="ECO:0000256" key="10">
    <source>
        <dbReference type="HAMAP-Rule" id="MF_00453"/>
    </source>
</evidence>
<dbReference type="Gene3D" id="2.170.8.10">
    <property type="entry name" value="Phosphoenolpyruvate Carboxykinase, domain 2"/>
    <property type="match status" value="1"/>
</dbReference>
<feature type="binding site" evidence="10">
    <location>
        <position position="193"/>
    </location>
    <ligand>
        <name>substrate</name>
    </ligand>
</feature>
<feature type="binding site" evidence="10">
    <location>
        <position position="199"/>
    </location>
    <ligand>
        <name>ATP</name>
        <dbReference type="ChEBI" id="CHEBI:30616"/>
    </ligand>
</feature>
<feature type="binding site" evidence="10">
    <location>
        <position position="320"/>
    </location>
    <ligand>
        <name>ATP</name>
        <dbReference type="ChEBI" id="CHEBI:30616"/>
    </ligand>
</feature>
<evidence type="ECO:0000313" key="11">
    <source>
        <dbReference type="EMBL" id="GGG16926.1"/>
    </source>
</evidence>
<protein>
    <recommendedName>
        <fullName evidence="3 10">Phosphoenolpyruvate carboxykinase (ATP)</fullName>
        <shortName evidence="10">PCK</shortName>
        <shortName evidence="10">PEP carboxykinase</shortName>
        <shortName evidence="10">PEPCK</shortName>
        <ecNumber evidence="3 10">4.1.1.49</ecNumber>
    </recommendedName>
</protein>
<dbReference type="HAMAP" id="MF_00453">
    <property type="entry name" value="PEPCK_ATP"/>
    <property type="match status" value="1"/>
</dbReference>
<evidence type="ECO:0000256" key="9">
    <source>
        <dbReference type="ARBA" id="ARBA00047371"/>
    </source>
</evidence>
<keyword evidence="4 10" id="KW-0312">Gluconeogenesis</keyword>
<dbReference type="InterPro" id="IPR008210">
    <property type="entry name" value="PEP_carboxykinase_N"/>
</dbReference>
<keyword evidence="12" id="KW-1185">Reference proteome</keyword>
<comment type="subcellular location">
    <subcellularLocation>
        <location evidence="10">Cytoplasm</location>
    </subcellularLocation>
</comment>
<feature type="binding site" evidence="10">
    <location>
        <position position="218"/>
    </location>
    <ligand>
        <name>ATP</name>
        <dbReference type="ChEBI" id="CHEBI:30616"/>
    </ligand>
</feature>
<dbReference type="NCBIfam" id="NF006822">
    <property type="entry name" value="PRK09344.1-4"/>
    <property type="match status" value="1"/>
</dbReference>
<feature type="binding site" evidence="10">
    <location>
        <begin position="234"/>
        <end position="242"/>
    </location>
    <ligand>
        <name>ATP</name>
        <dbReference type="ChEBI" id="CHEBI:30616"/>
    </ligand>
</feature>
<keyword evidence="7 10" id="KW-0067">ATP-binding</keyword>